<comment type="caution">
    <text evidence="2">The sequence shown here is derived from an EMBL/GenBank/DDBJ whole genome shotgun (WGS) entry which is preliminary data.</text>
</comment>
<protein>
    <submittedName>
        <fullName evidence="2">Uncharacterized protein</fullName>
    </submittedName>
</protein>
<dbReference type="RefSeq" id="WP_154768709.1">
    <property type="nucleotide sequence ID" value="NZ_WLYK01000004.1"/>
</dbReference>
<keyword evidence="1" id="KW-0472">Membrane</keyword>
<keyword evidence="1" id="KW-1133">Transmembrane helix</keyword>
<dbReference type="AlphaFoldDB" id="A0A7K1FPC9"/>
<organism evidence="2 3">
    <name type="scientific">Nakamurella alba</name>
    <dbReference type="NCBI Taxonomy" id="2665158"/>
    <lineage>
        <taxon>Bacteria</taxon>
        <taxon>Bacillati</taxon>
        <taxon>Actinomycetota</taxon>
        <taxon>Actinomycetes</taxon>
        <taxon>Nakamurellales</taxon>
        <taxon>Nakamurellaceae</taxon>
        <taxon>Nakamurella</taxon>
    </lineage>
</organism>
<evidence type="ECO:0000313" key="3">
    <source>
        <dbReference type="Proteomes" id="UP000460221"/>
    </source>
</evidence>
<name>A0A7K1FPC9_9ACTN</name>
<feature type="transmembrane region" description="Helical" evidence="1">
    <location>
        <begin position="24"/>
        <end position="45"/>
    </location>
</feature>
<evidence type="ECO:0000256" key="1">
    <source>
        <dbReference type="SAM" id="Phobius"/>
    </source>
</evidence>
<gene>
    <name evidence="2" type="ORF">GIS00_12045</name>
</gene>
<dbReference type="Proteomes" id="UP000460221">
    <property type="component" value="Unassembled WGS sequence"/>
</dbReference>
<evidence type="ECO:0000313" key="2">
    <source>
        <dbReference type="EMBL" id="MTD14674.1"/>
    </source>
</evidence>
<keyword evidence="1" id="KW-0812">Transmembrane</keyword>
<sequence length="58" mass="6775">MTATLAVILWRLIARGLDTFHPGVIWTALFFGALVATATLAGQWWERRQRRRRPRGRR</sequence>
<keyword evidence="3" id="KW-1185">Reference proteome</keyword>
<accession>A0A7K1FPC9</accession>
<reference evidence="2 3" key="1">
    <citation type="submission" date="2019-11" db="EMBL/GenBank/DDBJ databases">
        <authorList>
            <person name="Jiang L.-Q."/>
        </authorList>
    </citation>
    <scope>NUCLEOTIDE SEQUENCE [LARGE SCALE GENOMIC DNA]</scope>
    <source>
        <strain evidence="2 3">YIM 132087</strain>
    </source>
</reference>
<dbReference type="EMBL" id="WLYK01000004">
    <property type="protein sequence ID" value="MTD14674.1"/>
    <property type="molecule type" value="Genomic_DNA"/>
</dbReference>
<proteinExistence type="predicted"/>